<name>Q6LVJ0_PHOPR</name>
<dbReference type="eggNOG" id="COG0845">
    <property type="taxonomic scope" value="Bacteria"/>
</dbReference>
<evidence type="ECO:0000313" key="10">
    <source>
        <dbReference type="Proteomes" id="UP000000593"/>
    </source>
</evidence>
<dbReference type="Proteomes" id="UP000000593">
    <property type="component" value="Chromosome 1"/>
</dbReference>
<keyword evidence="4" id="KW-0812">Transmembrane</keyword>
<dbReference type="EMBL" id="CR378663">
    <property type="protein sequence ID" value="CAG18685.1"/>
    <property type="molecule type" value="Genomic_DNA"/>
</dbReference>
<accession>Q6LVJ0</accession>
<dbReference type="InterPro" id="IPR006144">
    <property type="entry name" value="Secretion_HlyD_CS"/>
</dbReference>
<dbReference type="InterPro" id="IPR050739">
    <property type="entry name" value="MFP"/>
</dbReference>
<keyword evidence="3" id="KW-0813">Transport</keyword>
<proteinExistence type="inferred from homology"/>
<keyword evidence="5" id="KW-1133">Transmembrane helix</keyword>
<evidence type="ECO:0000256" key="2">
    <source>
        <dbReference type="ARBA" id="ARBA00009477"/>
    </source>
</evidence>
<dbReference type="HOGENOM" id="CLU_1516338_0_0_6"/>
<dbReference type="KEGG" id="ppr:PBPRA0246"/>
<dbReference type="PRINTS" id="PR01490">
    <property type="entry name" value="RTXTOXIND"/>
</dbReference>
<protein>
    <submittedName>
        <fullName evidence="9">Hypothetical toxin secretion, membrane fusionprotein</fullName>
    </submittedName>
</protein>
<dbReference type="PANTHER" id="PTHR30386">
    <property type="entry name" value="MEMBRANE FUSION SUBUNIT OF EMRAB-TOLC MULTIDRUG EFFLUX PUMP"/>
    <property type="match status" value="1"/>
</dbReference>
<dbReference type="PANTHER" id="PTHR30386:SF28">
    <property type="entry name" value="EXPORTED PROTEIN"/>
    <property type="match status" value="1"/>
</dbReference>
<dbReference type="PROSITE" id="PS00543">
    <property type="entry name" value="HLYD_FAMILY"/>
    <property type="match status" value="1"/>
</dbReference>
<keyword evidence="10" id="KW-1185">Reference proteome</keyword>
<dbReference type="GO" id="GO:0016020">
    <property type="term" value="C:membrane"/>
    <property type="evidence" value="ECO:0007669"/>
    <property type="project" value="UniProtKB-SubCell"/>
</dbReference>
<dbReference type="STRING" id="298386.PBPRA0246"/>
<organism evidence="9 10">
    <name type="scientific">Photobacterium profundum (strain SS9)</name>
    <dbReference type="NCBI Taxonomy" id="298386"/>
    <lineage>
        <taxon>Bacteria</taxon>
        <taxon>Pseudomonadati</taxon>
        <taxon>Pseudomonadota</taxon>
        <taxon>Gammaproteobacteria</taxon>
        <taxon>Vibrionales</taxon>
        <taxon>Vibrionaceae</taxon>
        <taxon>Photobacterium</taxon>
    </lineage>
</organism>
<comment type="similarity">
    <text evidence="2">Belongs to the membrane fusion protein (MFP) (TC 8.A.1) family.</text>
</comment>
<dbReference type="InterPro" id="IPR058982">
    <property type="entry name" value="Beta-barrel_AprE"/>
</dbReference>
<comment type="subcellular location">
    <subcellularLocation>
        <location evidence="1">Membrane</location>
        <topology evidence="1">Single-pass membrane protein</topology>
    </subcellularLocation>
</comment>
<evidence type="ECO:0000256" key="6">
    <source>
        <dbReference type="ARBA" id="ARBA00023136"/>
    </source>
</evidence>
<feature type="coiled-coil region" evidence="7">
    <location>
        <begin position="13"/>
        <end position="40"/>
    </location>
</feature>
<evidence type="ECO:0000259" key="8">
    <source>
        <dbReference type="Pfam" id="PF26002"/>
    </source>
</evidence>
<evidence type="ECO:0000256" key="4">
    <source>
        <dbReference type="ARBA" id="ARBA00022692"/>
    </source>
</evidence>
<dbReference type="AlphaFoldDB" id="Q6LVJ0"/>
<sequence length="189" mass="21414">MPCWRWTKLILKQESIKREISNLKSQISRLNNQYEFITKAPEVGIITAIQQNIGSQVNENTPLLSIIPINSSLEIELLLPTRSAGFIQLGDNVNIRFDAFPYQKFGFITGGISNIDKVLILPTDKVLPIKINEAMYRIRATLNQQSVYAYGESFPLKVGMIADADIILEKRSLLEWLFEPIYSVKGKLG</sequence>
<keyword evidence="7" id="KW-0175">Coiled coil</keyword>
<keyword evidence="6" id="KW-0472">Membrane</keyword>
<evidence type="ECO:0000256" key="3">
    <source>
        <dbReference type="ARBA" id="ARBA00022448"/>
    </source>
</evidence>
<evidence type="ECO:0000313" key="9">
    <source>
        <dbReference type="EMBL" id="CAG18685.1"/>
    </source>
</evidence>
<evidence type="ECO:0000256" key="7">
    <source>
        <dbReference type="SAM" id="Coils"/>
    </source>
</evidence>
<dbReference type="Pfam" id="PF26002">
    <property type="entry name" value="Beta-barrel_AprE"/>
    <property type="match status" value="1"/>
</dbReference>
<gene>
    <name evidence="9" type="primary">PD0496</name>
    <name evidence="9" type="ordered locus">PBPRA0246</name>
</gene>
<reference evidence="10" key="1">
    <citation type="journal article" date="2005" name="Science">
        <title>Life at depth: Photobacterium profundum genome sequence and expression analysis.</title>
        <authorList>
            <person name="Vezzi A."/>
            <person name="Campanaro S."/>
            <person name="D'Angelo M."/>
            <person name="Simonato F."/>
            <person name="Vitulo N."/>
            <person name="Lauro F.M."/>
            <person name="Cestaro A."/>
            <person name="Malacrida G."/>
            <person name="Simionati B."/>
            <person name="Cannata N."/>
            <person name="Romualdi C."/>
            <person name="Bartlett D.H."/>
            <person name="Valle G."/>
        </authorList>
    </citation>
    <scope>NUCLEOTIDE SEQUENCE [LARGE SCALE GENOMIC DNA]</scope>
    <source>
        <strain evidence="10">ATCC BAA-1253 / SS9</strain>
    </source>
</reference>
<dbReference type="Gene3D" id="2.40.30.170">
    <property type="match status" value="1"/>
</dbReference>
<feature type="domain" description="AprE-like beta-barrel" evidence="8">
    <location>
        <begin position="74"/>
        <end position="167"/>
    </location>
</feature>
<evidence type="ECO:0000256" key="1">
    <source>
        <dbReference type="ARBA" id="ARBA00004167"/>
    </source>
</evidence>
<dbReference type="GO" id="GO:0009306">
    <property type="term" value="P:protein secretion"/>
    <property type="evidence" value="ECO:0007669"/>
    <property type="project" value="InterPro"/>
</dbReference>
<evidence type="ECO:0000256" key="5">
    <source>
        <dbReference type="ARBA" id="ARBA00022989"/>
    </source>
</evidence>